<keyword evidence="1" id="KW-0812">Transmembrane</keyword>
<proteinExistence type="predicted"/>
<gene>
    <name evidence="2" type="ORF">PYV00_03145</name>
</gene>
<evidence type="ECO:0000256" key="1">
    <source>
        <dbReference type="SAM" id="Phobius"/>
    </source>
</evidence>
<evidence type="ECO:0000313" key="2">
    <source>
        <dbReference type="EMBL" id="MDE8650714.1"/>
    </source>
</evidence>
<protein>
    <submittedName>
        <fullName evidence="2">Uncharacterized protein</fullName>
    </submittedName>
</protein>
<dbReference type="RefSeq" id="WP_275226797.1">
    <property type="nucleotide sequence ID" value="NZ_JARESE010000010.1"/>
</dbReference>
<name>A0ABT5WLG0_9SPHN</name>
<organism evidence="2 3">
    <name type="scientific">Novosphingobium album</name>
    <name type="common">ex Liu et al. 2023</name>
    <dbReference type="NCBI Taxonomy" id="3031130"/>
    <lineage>
        <taxon>Bacteria</taxon>
        <taxon>Pseudomonadati</taxon>
        <taxon>Pseudomonadota</taxon>
        <taxon>Alphaproteobacteria</taxon>
        <taxon>Sphingomonadales</taxon>
        <taxon>Sphingomonadaceae</taxon>
        <taxon>Novosphingobium</taxon>
    </lineage>
</organism>
<reference evidence="2 3" key="1">
    <citation type="submission" date="2023-03" db="EMBL/GenBank/DDBJ databases">
        <title>NovoSphingobium album sp. nov. isolated from polycyclic aromatic hydrocarbons- and heavy-metal polluted soil.</title>
        <authorList>
            <person name="Liu Z."/>
            <person name="Wang K."/>
        </authorList>
    </citation>
    <scope>NUCLEOTIDE SEQUENCE [LARGE SCALE GENOMIC DNA]</scope>
    <source>
        <strain evidence="2 3">H3SJ31-1</strain>
    </source>
</reference>
<feature type="transmembrane region" description="Helical" evidence="1">
    <location>
        <begin position="46"/>
        <end position="64"/>
    </location>
</feature>
<keyword evidence="1" id="KW-0472">Membrane</keyword>
<keyword evidence="3" id="KW-1185">Reference proteome</keyword>
<accession>A0ABT5WLG0</accession>
<dbReference type="EMBL" id="JARESE010000010">
    <property type="protein sequence ID" value="MDE8650714.1"/>
    <property type="molecule type" value="Genomic_DNA"/>
</dbReference>
<sequence>MQVILFHLRLQKLLTYLSYRTVRDAGVESPRTLKGRNTIMTIMQKTAGVVAALGLQVLVFALTLA</sequence>
<dbReference type="Proteomes" id="UP001216253">
    <property type="component" value="Unassembled WGS sequence"/>
</dbReference>
<keyword evidence="1" id="KW-1133">Transmembrane helix</keyword>
<comment type="caution">
    <text evidence="2">The sequence shown here is derived from an EMBL/GenBank/DDBJ whole genome shotgun (WGS) entry which is preliminary data.</text>
</comment>
<evidence type="ECO:0000313" key="3">
    <source>
        <dbReference type="Proteomes" id="UP001216253"/>
    </source>
</evidence>